<sequence length="252" mass="25975">MTSPFDLSGKRAIVTGSTRGIGRAIAEAFLAAGAQVLVSSESVEDTETVSRELGQPGIAADVTIDGDLETLVDFALSEFDGIDILVCNAGITGKPGPFASVEMDDFDRVMALNLRSQVMLANLALPHIAAGGGGAAVLMSSISALRGNGAINAYALSKAGVSQLARNLAVEWGPRNVRVNAIAPGFIATDLSRPLLENEAFMARRMAMTPLRRPGQPEEVAVAAQFLASDAGSFVTGQTLVVDGGTVITDGS</sequence>
<dbReference type="PANTHER" id="PTHR43943">
    <property type="entry name" value="DEHYDROGENASE/REDUCTASE (SDR FAMILY) MEMBER 4"/>
    <property type="match status" value="1"/>
</dbReference>
<reference evidence="3 4" key="1">
    <citation type="submission" date="2024-04" db="EMBL/GenBank/DDBJ databases">
        <title>Aurantiacibacter sp. DGU6 16S ribosomal RNA gene Genome sequencing and assembly.</title>
        <authorList>
            <person name="Park S."/>
        </authorList>
    </citation>
    <scope>NUCLEOTIDE SEQUENCE [LARGE SCALE GENOMIC DNA]</scope>
    <source>
        <strain evidence="3 4">DGU6</strain>
    </source>
</reference>
<dbReference type="InterPro" id="IPR002347">
    <property type="entry name" value="SDR_fam"/>
</dbReference>
<dbReference type="InterPro" id="IPR036291">
    <property type="entry name" value="NAD(P)-bd_dom_sf"/>
</dbReference>
<dbReference type="PRINTS" id="PR00080">
    <property type="entry name" value="SDRFAMILY"/>
</dbReference>
<keyword evidence="3" id="KW-0560">Oxidoreductase</keyword>
<dbReference type="PANTHER" id="PTHR43943:SF2">
    <property type="entry name" value="DEHYDROGENASE_REDUCTASE 4"/>
    <property type="match status" value="1"/>
</dbReference>
<dbReference type="SUPFAM" id="SSF51735">
    <property type="entry name" value="NAD(P)-binding Rossmann-fold domains"/>
    <property type="match status" value="1"/>
</dbReference>
<gene>
    <name evidence="3" type="ORF">AAEO60_10320</name>
</gene>
<dbReference type="RefSeq" id="WP_341673634.1">
    <property type="nucleotide sequence ID" value="NZ_JBBYHV010000002.1"/>
</dbReference>
<dbReference type="EMBL" id="JBBYHV010000002">
    <property type="protein sequence ID" value="MEL1251068.1"/>
    <property type="molecule type" value="Genomic_DNA"/>
</dbReference>
<dbReference type="GO" id="GO:0016491">
    <property type="term" value="F:oxidoreductase activity"/>
    <property type="evidence" value="ECO:0007669"/>
    <property type="project" value="UniProtKB-KW"/>
</dbReference>
<keyword evidence="4" id="KW-1185">Reference proteome</keyword>
<feature type="domain" description="Ketoreductase" evidence="2">
    <location>
        <begin position="10"/>
        <end position="175"/>
    </location>
</feature>
<evidence type="ECO:0000256" key="1">
    <source>
        <dbReference type="ARBA" id="ARBA00006484"/>
    </source>
</evidence>
<dbReference type="SMART" id="SM00822">
    <property type="entry name" value="PKS_KR"/>
    <property type="match status" value="1"/>
</dbReference>
<organism evidence="3 4">
    <name type="scientific">Aurantiacibacter gilvus</name>
    <dbReference type="NCBI Taxonomy" id="3139141"/>
    <lineage>
        <taxon>Bacteria</taxon>
        <taxon>Pseudomonadati</taxon>
        <taxon>Pseudomonadota</taxon>
        <taxon>Alphaproteobacteria</taxon>
        <taxon>Sphingomonadales</taxon>
        <taxon>Erythrobacteraceae</taxon>
        <taxon>Aurantiacibacter</taxon>
    </lineage>
</organism>
<accession>A0ABU9IF67</accession>
<comment type="similarity">
    <text evidence="1">Belongs to the short-chain dehydrogenases/reductases (SDR) family.</text>
</comment>
<dbReference type="PRINTS" id="PR00081">
    <property type="entry name" value="GDHRDH"/>
</dbReference>
<evidence type="ECO:0000313" key="4">
    <source>
        <dbReference type="Proteomes" id="UP001497045"/>
    </source>
</evidence>
<dbReference type="CDD" id="cd05233">
    <property type="entry name" value="SDR_c"/>
    <property type="match status" value="1"/>
</dbReference>
<comment type="caution">
    <text evidence="3">The sequence shown here is derived from an EMBL/GenBank/DDBJ whole genome shotgun (WGS) entry which is preliminary data.</text>
</comment>
<evidence type="ECO:0000313" key="3">
    <source>
        <dbReference type="EMBL" id="MEL1251068.1"/>
    </source>
</evidence>
<dbReference type="Gene3D" id="3.40.50.720">
    <property type="entry name" value="NAD(P)-binding Rossmann-like Domain"/>
    <property type="match status" value="1"/>
</dbReference>
<proteinExistence type="inferred from homology"/>
<name>A0ABU9IF67_9SPHN</name>
<dbReference type="Pfam" id="PF13561">
    <property type="entry name" value="adh_short_C2"/>
    <property type="match status" value="1"/>
</dbReference>
<dbReference type="EC" id="1.1.-.-" evidence="3"/>
<dbReference type="InterPro" id="IPR057326">
    <property type="entry name" value="KR_dom"/>
</dbReference>
<dbReference type="Proteomes" id="UP001497045">
    <property type="component" value="Unassembled WGS sequence"/>
</dbReference>
<evidence type="ECO:0000259" key="2">
    <source>
        <dbReference type="SMART" id="SM00822"/>
    </source>
</evidence>
<dbReference type="NCBIfam" id="NF005559">
    <property type="entry name" value="PRK07231.1"/>
    <property type="match status" value="1"/>
</dbReference>
<protein>
    <submittedName>
        <fullName evidence="3">SDR family oxidoreductase</fullName>
        <ecNumber evidence="3">1.1.-.-</ecNumber>
    </submittedName>
</protein>